<proteinExistence type="predicted"/>
<evidence type="ECO:0000313" key="2">
    <source>
        <dbReference type="Proteomes" id="UP000661607"/>
    </source>
</evidence>
<keyword evidence="2" id="KW-1185">Reference proteome</keyword>
<sequence>MRPNEHFADSHALVRVGRPARLDLEAFARAADTHPELVRRLVCLGVLEAEQTSTGQLWFSSAELASLARIQRLRAAFSLNYAALGLVCDLLDRIAALEAALHSDPRQTR</sequence>
<gene>
    <name evidence="1" type="ORF">H4W81_001972</name>
</gene>
<dbReference type="EMBL" id="JADBEF010000001">
    <property type="protein sequence ID" value="MBE1559193.1"/>
    <property type="molecule type" value="Genomic_DNA"/>
</dbReference>
<dbReference type="RefSeq" id="WP_192774506.1">
    <property type="nucleotide sequence ID" value="NZ_BAAASY010000001.1"/>
</dbReference>
<organism evidence="1 2">
    <name type="scientific">Nonomuraea africana</name>
    <dbReference type="NCBI Taxonomy" id="46171"/>
    <lineage>
        <taxon>Bacteria</taxon>
        <taxon>Bacillati</taxon>
        <taxon>Actinomycetota</taxon>
        <taxon>Actinomycetes</taxon>
        <taxon>Streptosporangiales</taxon>
        <taxon>Streptosporangiaceae</taxon>
        <taxon>Nonomuraea</taxon>
    </lineage>
</organism>
<evidence type="ECO:0000313" key="1">
    <source>
        <dbReference type="EMBL" id="MBE1559193.1"/>
    </source>
</evidence>
<dbReference type="Pfam" id="PF13591">
    <property type="entry name" value="MerR_2"/>
    <property type="match status" value="1"/>
</dbReference>
<name>A0ABR9KB16_9ACTN</name>
<comment type="caution">
    <text evidence="1">The sequence shown here is derived from an EMBL/GenBank/DDBJ whole genome shotgun (WGS) entry which is preliminary data.</text>
</comment>
<evidence type="ECO:0008006" key="3">
    <source>
        <dbReference type="Google" id="ProtNLM"/>
    </source>
</evidence>
<protein>
    <recommendedName>
        <fullName evidence="3">MerR family transcriptional regulator</fullName>
    </recommendedName>
</protein>
<dbReference type="Proteomes" id="UP000661607">
    <property type="component" value="Unassembled WGS sequence"/>
</dbReference>
<accession>A0ABR9KB16</accession>
<dbReference type="Gene3D" id="1.10.1660.10">
    <property type="match status" value="1"/>
</dbReference>
<reference evidence="1 2" key="1">
    <citation type="submission" date="2020-10" db="EMBL/GenBank/DDBJ databases">
        <title>Sequencing the genomes of 1000 actinobacteria strains.</title>
        <authorList>
            <person name="Klenk H.-P."/>
        </authorList>
    </citation>
    <scope>NUCLEOTIDE SEQUENCE [LARGE SCALE GENOMIC DNA]</scope>
    <source>
        <strain evidence="1 2">DSM 43748</strain>
    </source>
</reference>